<gene>
    <name evidence="1" type="ORF">Van01_27740</name>
</gene>
<evidence type="ECO:0000313" key="1">
    <source>
        <dbReference type="EMBL" id="GIJ09560.1"/>
    </source>
</evidence>
<protein>
    <submittedName>
        <fullName evidence="1">Uncharacterized protein</fullName>
    </submittedName>
</protein>
<dbReference type="EMBL" id="BOOZ01000014">
    <property type="protein sequence ID" value="GIJ09560.1"/>
    <property type="molecule type" value="Genomic_DNA"/>
</dbReference>
<dbReference type="Proteomes" id="UP000647017">
    <property type="component" value="Unassembled WGS sequence"/>
</dbReference>
<sequence>MGGRAGTVEVGRLVAYGRVVVNDGGPDWRETRQRAVQAHAAAEERRRQSEQVEAAALVSAFVAEARRRGLATTRLVALSYDGRYRYRTRLHGWYVDRARHRAVDVAGGFHLLTVPASLRSLLFGAEPEPSPPPLVIGRGGRDGESLPLETLLRRRLNAGDDWP</sequence>
<comment type="caution">
    <text evidence="1">The sequence shown here is derived from an EMBL/GenBank/DDBJ whole genome shotgun (WGS) entry which is preliminary data.</text>
</comment>
<reference evidence="1 2" key="1">
    <citation type="submission" date="2021-01" db="EMBL/GenBank/DDBJ databases">
        <title>Whole genome shotgun sequence of Verrucosispora andamanensis NBRC 109075.</title>
        <authorList>
            <person name="Komaki H."/>
            <person name="Tamura T."/>
        </authorList>
    </citation>
    <scope>NUCLEOTIDE SEQUENCE [LARGE SCALE GENOMIC DNA]</scope>
    <source>
        <strain evidence="1 2">NBRC 109075</strain>
    </source>
</reference>
<proteinExistence type="predicted"/>
<evidence type="ECO:0000313" key="2">
    <source>
        <dbReference type="Proteomes" id="UP000647017"/>
    </source>
</evidence>
<keyword evidence="2" id="KW-1185">Reference proteome</keyword>
<organism evidence="1 2">
    <name type="scientific">Micromonospora andamanensis</name>
    <dbReference type="NCBI Taxonomy" id="1287068"/>
    <lineage>
        <taxon>Bacteria</taxon>
        <taxon>Bacillati</taxon>
        <taxon>Actinomycetota</taxon>
        <taxon>Actinomycetes</taxon>
        <taxon>Micromonosporales</taxon>
        <taxon>Micromonosporaceae</taxon>
        <taxon>Micromonospora</taxon>
    </lineage>
</organism>
<accession>A0ABQ4HVA3</accession>
<name>A0ABQ4HVA3_9ACTN</name>